<feature type="compositionally biased region" description="Polar residues" evidence="1">
    <location>
        <begin position="63"/>
        <end position="81"/>
    </location>
</feature>
<feature type="region of interest" description="Disordered" evidence="1">
    <location>
        <begin position="1"/>
        <end position="22"/>
    </location>
</feature>
<evidence type="ECO:0000313" key="3">
    <source>
        <dbReference type="Proteomes" id="UP000288216"/>
    </source>
</evidence>
<proteinExistence type="predicted"/>
<dbReference type="OrthoDB" id="1689567at2759"/>
<comment type="caution">
    <text evidence="2">The sequence shown here is derived from an EMBL/GenBank/DDBJ whole genome shotgun (WGS) entry which is preliminary data.</text>
</comment>
<protein>
    <submittedName>
        <fullName evidence="2">Uncharacterized protein</fullName>
    </submittedName>
</protein>
<feature type="region of interest" description="Disordered" evidence="1">
    <location>
        <begin position="42"/>
        <end position="95"/>
    </location>
</feature>
<reference evidence="2 3" key="1">
    <citation type="journal article" date="2018" name="Nat. Ecol. Evol.">
        <title>Shark genomes provide insights into elasmobranch evolution and the origin of vertebrates.</title>
        <authorList>
            <person name="Hara Y"/>
            <person name="Yamaguchi K"/>
            <person name="Onimaru K"/>
            <person name="Kadota M"/>
            <person name="Koyanagi M"/>
            <person name="Keeley SD"/>
            <person name="Tatsumi K"/>
            <person name="Tanaka K"/>
            <person name="Motone F"/>
            <person name="Kageyama Y"/>
            <person name="Nozu R"/>
            <person name="Adachi N"/>
            <person name="Nishimura O"/>
            <person name="Nakagawa R"/>
            <person name="Tanegashima C"/>
            <person name="Kiyatake I"/>
            <person name="Matsumoto R"/>
            <person name="Murakumo K"/>
            <person name="Nishida K"/>
            <person name="Terakita A"/>
            <person name="Kuratani S"/>
            <person name="Sato K"/>
            <person name="Hyodo S Kuraku.S."/>
        </authorList>
    </citation>
    <scope>NUCLEOTIDE SEQUENCE [LARGE SCALE GENOMIC DNA]</scope>
</reference>
<accession>A0A401QBH8</accession>
<dbReference type="AlphaFoldDB" id="A0A401QBH8"/>
<evidence type="ECO:0000256" key="1">
    <source>
        <dbReference type="SAM" id="MobiDB-lite"/>
    </source>
</evidence>
<organism evidence="2 3">
    <name type="scientific">Scyliorhinus torazame</name>
    <name type="common">Cloudy catshark</name>
    <name type="synonym">Catulus torazame</name>
    <dbReference type="NCBI Taxonomy" id="75743"/>
    <lineage>
        <taxon>Eukaryota</taxon>
        <taxon>Metazoa</taxon>
        <taxon>Chordata</taxon>
        <taxon>Craniata</taxon>
        <taxon>Vertebrata</taxon>
        <taxon>Chondrichthyes</taxon>
        <taxon>Elasmobranchii</taxon>
        <taxon>Galeomorphii</taxon>
        <taxon>Galeoidea</taxon>
        <taxon>Carcharhiniformes</taxon>
        <taxon>Scyliorhinidae</taxon>
        <taxon>Scyliorhinus</taxon>
    </lineage>
</organism>
<gene>
    <name evidence="2" type="ORF">scyTo_0021716</name>
</gene>
<dbReference type="Proteomes" id="UP000288216">
    <property type="component" value="Unassembled WGS sequence"/>
</dbReference>
<dbReference type="EMBL" id="BFAA01019820">
    <property type="protein sequence ID" value="GCB82733.1"/>
    <property type="molecule type" value="Genomic_DNA"/>
</dbReference>
<sequence length="95" mass="10098">MAEQETDGVFTDGERSSVSSTPNSNVFVAAVLQDAELGLTPAASPAHHTYGTMENRADDSKSEGSATIQSFETDLVSQQCEPTAGSVMDSEIRYH</sequence>
<evidence type="ECO:0000313" key="2">
    <source>
        <dbReference type="EMBL" id="GCB82733.1"/>
    </source>
</evidence>
<keyword evidence="3" id="KW-1185">Reference proteome</keyword>
<name>A0A401QBH8_SCYTO</name>